<reference evidence="11" key="1">
    <citation type="submission" date="2016-10" db="EMBL/GenBank/DDBJ databases">
        <authorList>
            <person name="Varghese N."/>
            <person name="Submissions S."/>
        </authorList>
    </citation>
    <scope>NUCLEOTIDE SEQUENCE [LARGE SCALE GENOMIC DNA]</scope>
    <source>
        <strain evidence="11">LMG 26383,CCUG 61248,R- 45681</strain>
    </source>
</reference>
<sequence length="292" mass="31652">MTAAAATSGRRSRRALGAGLWPVLPAVIFLLLFFLLPLAENGLQSLYVPDAAGKLVFSLDYYARLFTDGYYLGVLGRTIWVSLLATVICILIGYPVAFFMVRHAGRWNGLMIFLLVAPLLTSIIMRTFGWNVILARNGVLNSTLISLGLIERPLRLLQDPSAVIIGLVHVLVPFMVISIAAVLKGIDTRLEEAAELLGASRWRTFREITLPLSLDGIATGAIVVFMLANGSFLTMLLLGGGSVVTLPLLIYQQFLLVQNLGFAAAMGNVLLVLAVISLFLQLRLIRRDGGAS</sequence>
<comment type="similarity">
    <text evidence="2">Belongs to the binding-protein-dependent transport system permease family. CysTW subfamily.</text>
</comment>
<dbReference type="Proteomes" id="UP000199664">
    <property type="component" value="Unassembled WGS sequence"/>
</dbReference>
<keyword evidence="7 8" id="KW-0472">Membrane</keyword>
<feature type="transmembrane region" description="Helical" evidence="8">
    <location>
        <begin position="260"/>
        <end position="280"/>
    </location>
</feature>
<organism evidence="10 11">
    <name type="scientific">Bosea lupini</name>
    <dbReference type="NCBI Taxonomy" id="1036779"/>
    <lineage>
        <taxon>Bacteria</taxon>
        <taxon>Pseudomonadati</taxon>
        <taxon>Pseudomonadota</taxon>
        <taxon>Alphaproteobacteria</taxon>
        <taxon>Hyphomicrobiales</taxon>
        <taxon>Boseaceae</taxon>
        <taxon>Bosea</taxon>
    </lineage>
</organism>
<dbReference type="InterPro" id="IPR000515">
    <property type="entry name" value="MetI-like"/>
</dbReference>
<dbReference type="GO" id="GO:0055085">
    <property type="term" value="P:transmembrane transport"/>
    <property type="evidence" value="ECO:0007669"/>
    <property type="project" value="InterPro"/>
</dbReference>
<comment type="subcellular location">
    <subcellularLocation>
        <location evidence="1 8">Cell membrane</location>
        <topology evidence="1 8">Multi-pass membrane protein</topology>
    </subcellularLocation>
</comment>
<feature type="transmembrane region" description="Helical" evidence="8">
    <location>
        <begin position="79"/>
        <end position="100"/>
    </location>
</feature>
<feature type="transmembrane region" description="Helical" evidence="8">
    <location>
        <begin position="107"/>
        <end position="124"/>
    </location>
</feature>
<evidence type="ECO:0000256" key="8">
    <source>
        <dbReference type="RuleBase" id="RU363032"/>
    </source>
</evidence>
<keyword evidence="3 8" id="KW-0813">Transport</keyword>
<proteinExistence type="inferred from homology"/>
<dbReference type="InterPro" id="IPR035906">
    <property type="entry name" value="MetI-like_sf"/>
</dbReference>
<dbReference type="OrthoDB" id="9807047at2"/>
<evidence type="ECO:0000256" key="3">
    <source>
        <dbReference type="ARBA" id="ARBA00022448"/>
    </source>
</evidence>
<protein>
    <submittedName>
        <fullName evidence="10">Putative spermidine/putrescine transport system permease protein</fullName>
    </submittedName>
</protein>
<evidence type="ECO:0000313" key="11">
    <source>
        <dbReference type="Proteomes" id="UP000199664"/>
    </source>
</evidence>
<dbReference type="PROSITE" id="PS50928">
    <property type="entry name" value="ABC_TM1"/>
    <property type="match status" value="1"/>
</dbReference>
<keyword evidence="5 8" id="KW-0812">Transmembrane</keyword>
<dbReference type="PANTHER" id="PTHR42929:SF5">
    <property type="entry name" value="ABC TRANSPORTER PERMEASE PROTEIN"/>
    <property type="match status" value="1"/>
</dbReference>
<dbReference type="Gene3D" id="1.10.3720.10">
    <property type="entry name" value="MetI-like"/>
    <property type="match status" value="1"/>
</dbReference>
<feature type="domain" description="ABC transmembrane type-1" evidence="9">
    <location>
        <begin position="75"/>
        <end position="281"/>
    </location>
</feature>
<keyword evidence="11" id="KW-1185">Reference proteome</keyword>
<evidence type="ECO:0000313" key="10">
    <source>
        <dbReference type="EMBL" id="SEL96314.1"/>
    </source>
</evidence>
<dbReference type="PANTHER" id="PTHR42929">
    <property type="entry name" value="INNER MEMBRANE ABC TRANSPORTER PERMEASE PROTEIN YDCU-RELATED-RELATED"/>
    <property type="match status" value="1"/>
</dbReference>
<evidence type="ECO:0000256" key="1">
    <source>
        <dbReference type="ARBA" id="ARBA00004651"/>
    </source>
</evidence>
<dbReference type="RefSeq" id="WP_091837741.1">
    <property type="nucleotide sequence ID" value="NZ_FOAN01000006.1"/>
</dbReference>
<dbReference type="SUPFAM" id="SSF161098">
    <property type="entry name" value="MetI-like"/>
    <property type="match status" value="1"/>
</dbReference>
<evidence type="ECO:0000256" key="5">
    <source>
        <dbReference type="ARBA" id="ARBA00022692"/>
    </source>
</evidence>
<feature type="transmembrane region" description="Helical" evidence="8">
    <location>
        <begin position="235"/>
        <end position="254"/>
    </location>
</feature>
<evidence type="ECO:0000256" key="2">
    <source>
        <dbReference type="ARBA" id="ARBA00007069"/>
    </source>
</evidence>
<accession>A0A1H7UHT9</accession>
<feature type="transmembrane region" description="Helical" evidence="8">
    <location>
        <begin position="20"/>
        <end position="39"/>
    </location>
</feature>
<keyword evidence="6 8" id="KW-1133">Transmembrane helix</keyword>
<name>A0A1H7UHT9_9HYPH</name>
<dbReference type="GO" id="GO:0005886">
    <property type="term" value="C:plasma membrane"/>
    <property type="evidence" value="ECO:0007669"/>
    <property type="project" value="UniProtKB-SubCell"/>
</dbReference>
<gene>
    <name evidence="10" type="ORF">SAMN04515666_106273</name>
</gene>
<dbReference type="Pfam" id="PF00528">
    <property type="entry name" value="BPD_transp_1"/>
    <property type="match status" value="1"/>
</dbReference>
<feature type="transmembrane region" description="Helical" evidence="8">
    <location>
        <begin position="162"/>
        <end position="183"/>
    </location>
</feature>
<evidence type="ECO:0000256" key="6">
    <source>
        <dbReference type="ARBA" id="ARBA00022989"/>
    </source>
</evidence>
<dbReference type="AlphaFoldDB" id="A0A1H7UHT9"/>
<dbReference type="STRING" id="1036779.SAMN04515666_106273"/>
<dbReference type="EMBL" id="FOAN01000006">
    <property type="protein sequence ID" value="SEL96314.1"/>
    <property type="molecule type" value="Genomic_DNA"/>
</dbReference>
<evidence type="ECO:0000256" key="7">
    <source>
        <dbReference type="ARBA" id="ARBA00023136"/>
    </source>
</evidence>
<evidence type="ECO:0000256" key="4">
    <source>
        <dbReference type="ARBA" id="ARBA00022475"/>
    </source>
</evidence>
<evidence type="ECO:0000259" key="9">
    <source>
        <dbReference type="PROSITE" id="PS50928"/>
    </source>
</evidence>
<keyword evidence="4" id="KW-1003">Cell membrane</keyword>
<dbReference type="CDD" id="cd06261">
    <property type="entry name" value="TM_PBP2"/>
    <property type="match status" value="1"/>
</dbReference>